<dbReference type="NCBIfam" id="TIGR01987">
    <property type="entry name" value="HI0074"/>
    <property type="match status" value="1"/>
</dbReference>
<dbReference type="AlphaFoldDB" id="A0A1F7VCI1"/>
<evidence type="ECO:0000313" key="1">
    <source>
        <dbReference type="EMBL" id="OGL87704.1"/>
    </source>
</evidence>
<proteinExistence type="predicted"/>
<dbReference type="Gene3D" id="1.20.120.330">
    <property type="entry name" value="Nucleotidyltransferases domain 2"/>
    <property type="match status" value="1"/>
</dbReference>
<gene>
    <name evidence="1" type="ORF">A3I42_01760</name>
</gene>
<dbReference type="SUPFAM" id="SSF81593">
    <property type="entry name" value="Nucleotidyltransferase substrate binding subunit/domain"/>
    <property type="match status" value="1"/>
</dbReference>
<dbReference type="Proteomes" id="UP000178264">
    <property type="component" value="Unassembled WGS sequence"/>
</dbReference>
<comment type="caution">
    <text evidence="1">The sequence shown here is derived from an EMBL/GenBank/DDBJ whole genome shotgun (WGS) entry which is preliminary data.</text>
</comment>
<dbReference type="EMBL" id="MGER01000063">
    <property type="protein sequence ID" value="OGL87704.1"/>
    <property type="molecule type" value="Genomic_DNA"/>
</dbReference>
<organism evidence="1 2">
    <name type="scientific">Candidatus Uhrbacteria bacterium RIFCSPLOWO2_02_FULL_49_11</name>
    <dbReference type="NCBI Taxonomy" id="1802409"/>
    <lineage>
        <taxon>Bacteria</taxon>
        <taxon>Candidatus Uhriibacteriota</taxon>
    </lineage>
</organism>
<protein>
    <recommendedName>
        <fullName evidence="3">Nucleotidyltransferase</fullName>
    </recommendedName>
</protein>
<sequence length="133" mass="15557">MAGILEDKLAQCGVALLTLEEALREEKTEMNRDATIQRFEYTAETFWKILKAYLEEQEKVEAATPKRVIREARHVGVLSEEDAEIGLQMIEDRNQSTHLYSEVTANEIYERIPQYAVLIRRTVEWIRNTTRLE</sequence>
<reference evidence="1 2" key="1">
    <citation type="journal article" date="2016" name="Nat. Commun.">
        <title>Thousands of microbial genomes shed light on interconnected biogeochemical processes in an aquifer system.</title>
        <authorList>
            <person name="Anantharaman K."/>
            <person name="Brown C.T."/>
            <person name="Hug L.A."/>
            <person name="Sharon I."/>
            <person name="Castelle C.J."/>
            <person name="Probst A.J."/>
            <person name="Thomas B.C."/>
            <person name="Singh A."/>
            <person name="Wilkins M.J."/>
            <person name="Karaoz U."/>
            <person name="Brodie E.L."/>
            <person name="Williams K.H."/>
            <person name="Hubbard S.S."/>
            <person name="Banfield J.F."/>
        </authorList>
    </citation>
    <scope>NUCLEOTIDE SEQUENCE [LARGE SCALE GENOMIC DNA]</scope>
</reference>
<evidence type="ECO:0000313" key="2">
    <source>
        <dbReference type="Proteomes" id="UP000178264"/>
    </source>
</evidence>
<accession>A0A1F7VCI1</accession>
<name>A0A1F7VCI1_9BACT</name>
<dbReference type="InterPro" id="IPR010235">
    <property type="entry name" value="HepT"/>
</dbReference>
<dbReference type="Pfam" id="PF08780">
    <property type="entry name" value="NTase_sub_bind"/>
    <property type="match status" value="1"/>
</dbReference>
<evidence type="ECO:0008006" key="3">
    <source>
        <dbReference type="Google" id="ProtNLM"/>
    </source>
</evidence>